<dbReference type="Proteomes" id="UP001500190">
    <property type="component" value="Unassembled WGS sequence"/>
</dbReference>
<name>A0ABN2E881_9ACTN</name>
<evidence type="ECO:0000313" key="1">
    <source>
        <dbReference type="EMBL" id="GAA1599137.1"/>
    </source>
</evidence>
<organism evidence="1 2">
    <name type="scientific">Kribbella karoonensis</name>
    <dbReference type="NCBI Taxonomy" id="324851"/>
    <lineage>
        <taxon>Bacteria</taxon>
        <taxon>Bacillati</taxon>
        <taxon>Actinomycetota</taxon>
        <taxon>Actinomycetes</taxon>
        <taxon>Propionibacteriales</taxon>
        <taxon>Kribbellaceae</taxon>
        <taxon>Kribbella</taxon>
    </lineage>
</organism>
<reference evidence="1 2" key="1">
    <citation type="journal article" date="2019" name="Int. J. Syst. Evol. Microbiol.">
        <title>The Global Catalogue of Microorganisms (GCM) 10K type strain sequencing project: providing services to taxonomists for standard genome sequencing and annotation.</title>
        <authorList>
            <consortium name="The Broad Institute Genomics Platform"/>
            <consortium name="The Broad Institute Genome Sequencing Center for Infectious Disease"/>
            <person name="Wu L."/>
            <person name="Ma J."/>
        </authorList>
    </citation>
    <scope>NUCLEOTIDE SEQUENCE [LARGE SCALE GENOMIC DNA]</scope>
    <source>
        <strain evidence="1 2">JCM 14304</strain>
    </source>
</reference>
<sequence length="148" mass="16740">MARIKGEITVGRPVEVVFDYVADQTNEPHYNPSMVRAEMVTAGPIGKGTRFRSAVRSGGRTAEMLIEYTSFERPRLLASVTTMEQAEIEYTLTFERSPRGTCMRWSGQVLPKGAFRLLGPLITWMGVRQEQRIWDGMKRRLEAGPTTD</sequence>
<protein>
    <recommendedName>
        <fullName evidence="3">Polyketide cyclase/dehydrase/lipid transport protein</fullName>
    </recommendedName>
</protein>
<dbReference type="EMBL" id="BAAAND010000008">
    <property type="protein sequence ID" value="GAA1599137.1"/>
    <property type="molecule type" value="Genomic_DNA"/>
</dbReference>
<dbReference type="SUPFAM" id="SSF55961">
    <property type="entry name" value="Bet v1-like"/>
    <property type="match status" value="1"/>
</dbReference>
<dbReference type="Pfam" id="PF10604">
    <property type="entry name" value="Polyketide_cyc2"/>
    <property type="match status" value="1"/>
</dbReference>
<evidence type="ECO:0000313" key="2">
    <source>
        <dbReference type="Proteomes" id="UP001500190"/>
    </source>
</evidence>
<dbReference type="InterPro" id="IPR019587">
    <property type="entry name" value="Polyketide_cyclase/dehydratase"/>
</dbReference>
<proteinExistence type="predicted"/>
<dbReference type="Gene3D" id="3.30.530.20">
    <property type="match status" value="1"/>
</dbReference>
<dbReference type="RefSeq" id="WP_344196097.1">
    <property type="nucleotide sequence ID" value="NZ_BAAAND010000008.1"/>
</dbReference>
<dbReference type="InterPro" id="IPR023393">
    <property type="entry name" value="START-like_dom_sf"/>
</dbReference>
<accession>A0ABN2E881</accession>
<keyword evidence="2" id="KW-1185">Reference proteome</keyword>
<gene>
    <name evidence="1" type="ORF">GCM10009742_53480</name>
</gene>
<comment type="caution">
    <text evidence="1">The sequence shown here is derived from an EMBL/GenBank/DDBJ whole genome shotgun (WGS) entry which is preliminary data.</text>
</comment>
<evidence type="ECO:0008006" key="3">
    <source>
        <dbReference type="Google" id="ProtNLM"/>
    </source>
</evidence>